<proteinExistence type="predicted"/>
<keyword evidence="2" id="KW-1185">Reference proteome</keyword>
<dbReference type="InParanoid" id="A0A1Y2FYM2"/>
<reference evidence="1 2" key="1">
    <citation type="submission" date="2016-07" db="EMBL/GenBank/DDBJ databases">
        <title>Pervasive Adenine N6-methylation of Active Genes in Fungi.</title>
        <authorList>
            <consortium name="DOE Joint Genome Institute"/>
            <person name="Mondo S.J."/>
            <person name="Dannebaum R.O."/>
            <person name="Kuo R.C."/>
            <person name="Labutti K."/>
            <person name="Haridas S."/>
            <person name="Kuo A."/>
            <person name="Salamov A."/>
            <person name="Ahrendt S.R."/>
            <person name="Lipzen A."/>
            <person name="Sullivan W."/>
            <person name="Andreopoulos W.B."/>
            <person name="Clum A."/>
            <person name="Lindquist E."/>
            <person name="Daum C."/>
            <person name="Ramamoorthy G.K."/>
            <person name="Gryganskyi A."/>
            <person name="Culley D."/>
            <person name="Magnuson J.K."/>
            <person name="James T.Y."/>
            <person name="O'Malley M.A."/>
            <person name="Stajich J.E."/>
            <person name="Spatafora J.W."/>
            <person name="Visel A."/>
            <person name="Grigoriev I.V."/>
        </authorList>
    </citation>
    <scope>NUCLEOTIDE SEQUENCE [LARGE SCALE GENOMIC DNA]</scope>
    <source>
        <strain evidence="1 2">62-1032</strain>
    </source>
</reference>
<dbReference type="Proteomes" id="UP000193467">
    <property type="component" value="Unassembled WGS sequence"/>
</dbReference>
<protein>
    <submittedName>
        <fullName evidence="1">Uncharacterized protein</fullName>
    </submittedName>
</protein>
<evidence type="ECO:0000313" key="1">
    <source>
        <dbReference type="EMBL" id="ORY89167.1"/>
    </source>
</evidence>
<organism evidence="1 2">
    <name type="scientific">Leucosporidium creatinivorum</name>
    <dbReference type="NCBI Taxonomy" id="106004"/>
    <lineage>
        <taxon>Eukaryota</taxon>
        <taxon>Fungi</taxon>
        <taxon>Dikarya</taxon>
        <taxon>Basidiomycota</taxon>
        <taxon>Pucciniomycotina</taxon>
        <taxon>Microbotryomycetes</taxon>
        <taxon>Leucosporidiales</taxon>
        <taxon>Leucosporidium</taxon>
    </lineage>
</organism>
<gene>
    <name evidence="1" type="ORF">BCR35DRAFT_301001</name>
</gene>
<name>A0A1Y2FYM2_9BASI</name>
<evidence type="ECO:0000313" key="2">
    <source>
        <dbReference type="Proteomes" id="UP000193467"/>
    </source>
</evidence>
<dbReference type="AlphaFoldDB" id="A0A1Y2FYM2"/>
<accession>A0A1Y2FYM2</accession>
<comment type="caution">
    <text evidence="1">The sequence shown here is derived from an EMBL/GenBank/DDBJ whole genome shotgun (WGS) entry which is preliminary data.</text>
</comment>
<sequence length="66" mass="6836">MHLKTSALLSGDLVGSAPLTTAHRPPQPPRLSTAAPQFHSYAALLLCRRANAKGPRIAAPPSAALV</sequence>
<dbReference type="EMBL" id="MCGR01000007">
    <property type="protein sequence ID" value="ORY89167.1"/>
    <property type="molecule type" value="Genomic_DNA"/>
</dbReference>